<proteinExistence type="predicted"/>
<name>A0A085ZFJ7_9FLAO</name>
<organism evidence="1 2">
    <name type="scientific">Flavobacterium reichenbachii</name>
    <dbReference type="NCBI Taxonomy" id="362418"/>
    <lineage>
        <taxon>Bacteria</taxon>
        <taxon>Pseudomonadati</taxon>
        <taxon>Bacteroidota</taxon>
        <taxon>Flavobacteriia</taxon>
        <taxon>Flavobacteriales</taxon>
        <taxon>Flavobacteriaceae</taxon>
        <taxon>Flavobacterium</taxon>
    </lineage>
</organism>
<reference evidence="1 2" key="1">
    <citation type="submission" date="2014-07" db="EMBL/GenBank/DDBJ databases">
        <title>Genome of Flavobacterium reichenbachii LMG 25512.</title>
        <authorList>
            <person name="Stropko S.J."/>
            <person name="Pipes S.E."/>
            <person name="Newman J.D."/>
        </authorList>
    </citation>
    <scope>NUCLEOTIDE SEQUENCE [LARGE SCALE GENOMIC DNA]</scope>
    <source>
        <strain evidence="1 2">LMG 25512</strain>
    </source>
</reference>
<accession>A0A085ZFJ7</accession>
<sequence length="65" mass="7168">MGVFVAKLFPFAGQASLHDKGGVKLKVIICHLANSHLHVAGKIVSVFQMTITLFAIWQIARKYLC</sequence>
<dbReference type="AlphaFoldDB" id="A0A085ZFJ7"/>
<comment type="caution">
    <text evidence="1">The sequence shown here is derived from an EMBL/GenBank/DDBJ whole genome shotgun (WGS) entry which is preliminary data.</text>
</comment>
<evidence type="ECO:0000313" key="2">
    <source>
        <dbReference type="Proteomes" id="UP000028715"/>
    </source>
</evidence>
<dbReference type="EMBL" id="JPRL01000002">
    <property type="protein sequence ID" value="KFF03211.1"/>
    <property type="molecule type" value="Genomic_DNA"/>
</dbReference>
<keyword evidence="2" id="KW-1185">Reference proteome</keyword>
<gene>
    <name evidence="1" type="ORF">IW19_20075</name>
</gene>
<evidence type="ECO:0000313" key="1">
    <source>
        <dbReference type="EMBL" id="KFF03211.1"/>
    </source>
</evidence>
<protein>
    <submittedName>
        <fullName evidence="1">Uncharacterized protein</fullName>
    </submittedName>
</protein>
<dbReference type="Proteomes" id="UP000028715">
    <property type="component" value="Unassembled WGS sequence"/>
</dbReference>